<dbReference type="EC" id="6.1.1.-" evidence="7"/>
<comment type="cofactor">
    <cofactor evidence="7">
        <name>Zn(2+)</name>
        <dbReference type="ChEBI" id="CHEBI:29105"/>
    </cofactor>
    <text evidence="7">Binds 1 zinc ion per subunit.</text>
</comment>
<dbReference type="GO" id="GO:0005524">
    <property type="term" value="F:ATP binding"/>
    <property type="evidence" value="ECO:0007669"/>
    <property type="project" value="UniProtKB-KW"/>
</dbReference>
<feature type="binding site" evidence="7">
    <location>
        <position position="49"/>
    </location>
    <ligand>
        <name>L-glutamate</name>
        <dbReference type="ChEBI" id="CHEBI:29985"/>
    </ligand>
</feature>
<dbReference type="NCBIfam" id="NF004314">
    <property type="entry name" value="PRK05710.1-3"/>
    <property type="match status" value="1"/>
</dbReference>
<evidence type="ECO:0000259" key="9">
    <source>
        <dbReference type="Pfam" id="PF00749"/>
    </source>
</evidence>
<keyword evidence="4 7" id="KW-0862">Zinc</keyword>
<evidence type="ECO:0000256" key="2">
    <source>
        <dbReference type="ARBA" id="ARBA00022723"/>
    </source>
</evidence>
<dbReference type="PANTHER" id="PTHR43311:SF1">
    <property type="entry name" value="GLUTAMYL-Q TRNA(ASP) SYNTHETASE"/>
    <property type="match status" value="1"/>
</dbReference>
<feature type="binding site" evidence="7">
    <location>
        <position position="195"/>
    </location>
    <ligand>
        <name>L-glutamate</name>
        <dbReference type="ChEBI" id="CHEBI:29985"/>
    </ligand>
</feature>
<feature type="short sequence motif" description="'KMSKS' region" evidence="7">
    <location>
        <begin position="233"/>
        <end position="237"/>
    </location>
</feature>
<keyword evidence="3 7" id="KW-0547">Nucleotide-binding</keyword>
<comment type="similarity">
    <text evidence="7">Belongs to the class-I aminoacyl-tRNA synthetase family. GluQ subfamily.</text>
</comment>
<feature type="binding site" evidence="7">
    <location>
        <position position="107"/>
    </location>
    <ligand>
        <name>Zn(2+)</name>
        <dbReference type="ChEBI" id="CHEBI:29105"/>
    </ligand>
</feature>
<dbReference type="PANTHER" id="PTHR43311">
    <property type="entry name" value="GLUTAMATE--TRNA LIGASE"/>
    <property type="match status" value="1"/>
</dbReference>
<comment type="function">
    <text evidence="7">Catalyzes the tRNA-independent activation of glutamate in presence of ATP and the subsequent transfer of glutamate onto a tRNA(Asp). Glutamate is transferred on the 2-amino-5-(4,5-dihydroxy-2-cyclopenten-1-yl) moiety of the queuosine in the wobble position of the QUC anticodon.</text>
</comment>
<reference evidence="10 11" key="1">
    <citation type="submission" date="2015-11" db="EMBL/GenBank/DDBJ databases">
        <authorList>
            <person name="Zhang Y."/>
            <person name="Guo Z."/>
        </authorList>
    </citation>
    <scope>NUCLEOTIDE SEQUENCE [LARGE SCALE GENOMIC DNA]</scope>
    <source>
        <strain evidence="10 11">KCTC 32221</strain>
    </source>
</reference>
<dbReference type="PRINTS" id="PR00987">
    <property type="entry name" value="TRNASYNTHGLU"/>
</dbReference>
<evidence type="ECO:0000256" key="6">
    <source>
        <dbReference type="ARBA" id="ARBA00023146"/>
    </source>
</evidence>
<evidence type="ECO:0000256" key="4">
    <source>
        <dbReference type="ARBA" id="ARBA00022833"/>
    </source>
</evidence>
<feature type="binding site" evidence="7">
    <location>
        <position position="119"/>
    </location>
    <ligand>
        <name>Zn(2+)</name>
        <dbReference type="ChEBI" id="CHEBI:29105"/>
    </ligand>
</feature>
<dbReference type="NCBIfam" id="TIGR03838">
    <property type="entry name" value="queuosine_YadB"/>
    <property type="match status" value="1"/>
</dbReference>
<feature type="binding site" evidence="7">
    <location>
        <begin position="13"/>
        <end position="17"/>
    </location>
    <ligand>
        <name>L-glutamate</name>
        <dbReference type="ChEBI" id="CHEBI:29985"/>
    </ligand>
</feature>
<dbReference type="FunFam" id="3.40.50.620:FF:000093">
    <property type="entry name" value="Glutamyl-Q tRNA(Asp) synthetase"/>
    <property type="match status" value="1"/>
</dbReference>
<dbReference type="GO" id="GO:0006424">
    <property type="term" value="P:glutamyl-tRNA aminoacylation"/>
    <property type="evidence" value="ECO:0007669"/>
    <property type="project" value="InterPro"/>
</dbReference>
<protein>
    <recommendedName>
        <fullName evidence="7">Glutamyl-Q tRNA(Asp) synthetase</fullName>
        <shortName evidence="7">Glu-Q-RSs</shortName>
        <ecNumber evidence="7">6.1.1.-</ecNumber>
    </recommendedName>
</protein>
<dbReference type="Gene3D" id="3.40.50.620">
    <property type="entry name" value="HUPs"/>
    <property type="match status" value="1"/>
</dbReference>
<dbReference type="OrthoDB" id="9807503at2"/>
<dbReference type="KEGG" id="pspi:PS2015_2354"/>
<dbReference type="InterPro" id="IPR022380">
    <property type="entry name" value="Glu-Q_tRNA(Asp)_Synthase"/>
</dbReference>
<evidence type="ECO:0000256" key="1">
    <source>
        <dbReference type="ARBA" id="ARBA00022598"/>
    </source>
</evidence>
<dbReference type="GO" id="GO:0008270">
    <property type="term" value="F:zinc ion binding"/>
    <property type="evidence" value="ECO:0007669"/>
    <property type="project" value="UniProtKB-UniRule"/>
</dbReference>
<feature type="domain" description="Glutamyl/glutaminyl-tRNA synthetase class Ib catalytic" evidence="9">
    <location>
        <begin position="13"/>
        <end position="255"/>
    </location>
</feature>
<keyword evidence="5 7" id="KW-0067">ATP-binding</keyword>
<dbReference type="SUPFAM" id="SSF52374">
    <property type="entry name" value="Nucleotidylyl transferase"/>
    <property type="match status" value="1"/>
</dbReference>
<keyword evidence="8" id="KW-0648">Protein biosynthesis</keyword>
<dbReference type="HAMAP" id="MF_01428">
    <property type="entry name" value="Glu_Q_tRNA_synth"/>
    <property type="match status" value="1"/>
</dbReference>
<sequence>MGCLSGTPSYIGRFAPSPSGALHFGSLLAALASYLDARSHNGRWLLRMEDLDPAREPPGAADQILRTLDVYGLHWDGDVVYQSTRLDAYQDALDRLEQVGLTFRCTCSRKRVHALGGVYDGKCRQRKSPPRQDYAIRMKVDDIVICVEDQIQGLYQQQLKTHCGDFILRRRDGLFAYQLAVVVDDAWQQITDIVRGYDLLESTPRQIWLQSCLQLPLPRYAHLPVASNEDGQKLSKQHFSRALSLTEGANMIRQALSFLAHPVPSELSDAPVSDILPWAIRNWDIQRVPKLANIVVSPQLS</sequence>
<keyword evidence="2 7" id="KW-0479">Metal-binding</keyword>
<keyword evidence="11" id="KW-1185">Reference proteome</keyword>
<feature type="binding site" evidence="7">
    <location>
        <position position="105"/>
    </location>
    <ligand>
        <name>Zn(2+)</name>
        <dbReference type="ChEBI" id="CHEBI:29105"/>
    </ligand>
</feature>
<keyword evidence="1 7" id="KW-0436">Ligase</keyword>
<accession>A0A0S2KF79</accession>
<evidence type="ECO:0000256" key="7">
    <source>
        <dbReference type="HAMAP-Rule" id="MF_01428"/>
    </source>
</evidence>
<feature type="binding site" evidence="7">
    <location>
        <position position="177"/>
    </location>
    <ligand>
        <name>L-glutamate</name>
        <dbReference type="ChEBI" id="CHEBI:29985"/>
    </ligand>
</feature>
<feature type="short sequence motif" description="'HIGH' region" evidence="7">
    <location>
        <begin position="16"/>
        <end position="26"/>
    </location>
</feature>
<evidence type="ECO:0000256" key="3">
    <source>
        <dbReference type="ARBA" id="ARBA00022741"/>
    </source>
</evidence>
<dbReference type="Pfam" id="PF00749">
    <property type="entry name" value="tRNA-synt_1c"/>
    <property type="match status" value="1"/>
</dbReference>
<dbReference type="InterPro" id="IPR020058">
    <property type="entry name" value="Glu/Gln-tRNA-synth_Ib_cat-dom"/>
</dbReference>
<dbReference type="InterPro" id="IPR049940">
    <property type="entry name" value="GluQ/Sye"/>
</dbReference>
<dbReference type="PATRIC" id="fig|1249552.3.peg.2367"/>
<dbReference type="GO" id="GO:0005829">
    <property type="term" value="C:cytosol"/>
    <property type="evidence" value="ECO:0007669"/>
    <property type="project" value="TreeGrafter"/>
</dbReference>
<feature type="binding site" evidence="7">
    <location>
        <position position="236"/>
    </location>
    <ligand>
        <name>ATP</name>
        <dbReference type="ChEBI" id="CHEBI:30616"/>
    </ligand>
</feature>
<dbReference type="GO" id="GO:0006400">
    <property type="term" value="P:tRNA modification"/>
    <property type="evidence" value="ECO:0007669"/>
    <property type="project" value="InterPro"/>
</dbReference>
<dbReference type="InterPro" id="IPR014729">
    <property type="entry name" value="Rossmann-like_a/b/a_fold"/>
</dbReference>
<dbReference type="GO" id="GO:0004818">
    <property type="term" value="F:glutamate-tRNA ligase activity"/>
    <property type="evidence" value="ECO:0007669"/>
    <property type="project" value="TreeGrafter"/>
</dbReference>
<dbReference type="AlphaFoldDB" id="A0A0S2KF79"/>
<dbReference type="InterPro" id="IPR000924">
    <property type="entry name" value="Glu/Gln-tRNA-synth"/>
</dbReference>
<evidence type="ECO:0000313" key="11">
    <source>
        <dbReference type="Proteomes" id="UP000065641"/>
    </source>
</evidence>
<name>A0A0S2KF79_9GAMM</name>
<keyword evidence="6 7" id="KW-0030">Aminoacyl-tRNA synthetase</keyword>
<feature type="binding site" evidence="7">
    <location>
        <position position="123"/>
    </location>
    <ligand>
        <name>Zn(2+)</name>
        <dbReference type="ChEBI" id="CHEBI:29105"/>
    </ligand>
</feature>
<evidence type="ECO:0000256" key="8">
    <source>
        <dbReference type="RuleBase" id="RU363037"/>
    </source>
</evidence>
<organism evidence="10 11">
    <name type="scientific">Pseudohongiella spirulinae</name>
    <dbReference type="NCBI Taxonomy" id="1249552"/>
    <lineage>
        <taxon>Bacteria</taxon>
        <taxon>Pseudomonadati</taxon>
        <taxon>Pseudomonadota</taxon>
        <taxon>Gammaproteobacteria</taxon>
        <taxon>Pseudomonadales</taxon>
        <taxon>Pseudohongiellaceae</taxon>
        <taxon>Pseudohongiella</taxon>
    </lineage>
</organism>
<evidence type="ECO:0000256" key="5">
    <source>
        <dbReference type="ARBA" id="ARBA00022840"/>
    </source>
</evidence>
<dbReference type="EMBL" id="CP013189">
    <property type="protein sequence ID" value="ALO46988.1"/>
    <property type="molecule type" value="Genomic_DNA"/>
</dbReference>
<evidence type="ECO:0000313" key="10">
    <source>
        <dbReference type="EMBL" id="ALO46988.1"/>
    </source>
</evidence>
<gene>
    <name evidence="7" type="primary">gluQ</name>
    <name evidence="10" type="ORF">PS2015_2354</name>
</gene>
<dbReference type="STRING" id="1249552.PS2015_2354"/>
<proteinExistence type="inferred from homology"/>
<dbReference type="Proteomes" id="UP000065641">
    <property type="component" value="Chromosome"/>
</dbReference>
<dbReference type="RefSeq" id="WP_058022425.1">
    <property type="nucleotide sequence ID" value="NZ_CP013189.1"/>
</dbReference>